<accession>A0A508X048</accession>
<proteinExistence type="predicted"/>
<dbReference type="EMBL" id="CABFNB010000103">
    <property type="protein sequence ID" value="VTZ62330.1"/>
    <property type="molecule type" value="Genomic_DNA"/>
</dbReference>
<organism evidence="1">
    <name type="scientific">Sinorhizobium medicae</name>
    <dbReference type="NCBI Taxonomy" id="110321"/>
    <lineage>
        <taxon>Bacteria</taxon>
        <taxon>Pseudomonadati</taxon>
        <taxon>Pseudomonadota</taxon>
        <taxon>Alphaproteobacteria</taxon>
        <taxon>Hyphomicrobiales</taxon>
        <taxon>Rhizobiaceae</taxon>
        <taxon>Sinorhizobium/Ensifer group</taxon>
        <taxon>Sinorhizobium</taxon>
    </lineage>
</organism>
<reference evidence="1" key="1">
    <citation type="submission" date="2019-06" db="EMBL/GenBank/DDBJ databases">
        <authorList>
            <person name="Le Quere A."/>
            <person name="Colella S."/>
        </authorList>
    </citation>
    <scope>NUCLEOTIDE SEQUENCE</scope>
    <source>
        <strain evidence="1">EmedicaeMD41</strain>
    </source>
</reference>
<protein>
    <submittedName>
        <fullName evidence="1">Uncharacterized protein</fullName>
    </submittedName>
</protein>
<dbReference type="Proteomes" id="UP000507954">
    <property type="component" value="Unassembled WGS sequence"/>
</dbReference>
<gene>
    <name evidence="1" type="ORF">EMEDMD4_370194</name>
</gene>
<sequence length="304" mass="32981">MSSPMSAKSETLDRSAMSSLSAKRQISPGHAAISHLRNDLVAAVFCHQNLGIGRVALDFLAEPVDMRLKSMGGDAGIVTPDLFQEHVAGNHLLVGTIEIADDRGFLFRQPDLLPVLHGKQLLARLEGIGADIEGRVFALLVLAKLGADAGQQNREAEGLRHIVVGAGLEAENRIGVRVMAGEHDDRGLEAAFAQKLHRLAPIHIRQTDIHDQEIDLAGTSGLNAFTGGRFLQKIELFVKGELLYQGLTQIIVVVDKEDGASRHGTIPVCFLIQNYLKCHAWQARRSLPHVSLNPGRCRIEACGN</sequence>
<evidence type="ECO:0000313" key="1">
    <source>
        <dbReference type="EMBL" id="VTZ62330.1"/>
    </source>
</evidence>
<name>A0A508X048_9HYPH</name>
<dbReference type="AlphaFoldDB" id="A0A508X048"/>